<evidence type="ECO:0000313" key="9">
    <source>
        <dbReference type="Proteomes" id="UP000073601"/>
    </source>
</evidence>
<reference evidence="9" key="1">
    <citation type="submission" date="2016-02" db="EMBL/GenBank/DDBJ databases">
        <authorList>
            <person name="Rodrigo-Torres Lidia"/>
            <person name="Arahal R.David."/>
        </authorList>
    </citation>
    <scope>NUCLEOTIDE SEQUENCE [LARGE SCALE GENOMIC DNA]</scope>
    <source>
        <strain evidence="9">CECT 8713</strain>
    </source>
</reference>
<evidence type="ECO:0000259" key="7">
    <source>
        <dbReference type="Pfam" id="PF09349"/>
    </source>
</evidence>
<gene>
    <name evidence="8" type="primary">uao</name>
    <name evidence="8" type="ORF">GMA8713_01728</name>
</gene>
<keyword evidence="5" id="KW-0210">Decarboxylase</keyword>
<dbReference type="AlphaFoldDB" id="A0A128F2X0"/>
<proteinExistence type="predicted"/>
<evidence type="ECO:0000256" key="5">
    <source>
        <dbReference type="ARBA" id="ARBA00022793"/>
    </source>
</evidence>
<evidence type="ECO:0000313" key="8">
    <source>
        <dbReference type="EMBL" id="CZF81143.1"/>
    </source>
</evidence>
<dbReference type="SUPFAM" id="SSF158694">
    <property type="entry name" value="UraD-Like"/>
    <property type="match status" value="1"/>
</dbReference>
<feature type="domain" description="Oxo-4-hydroxy-4-carboxy-5-ureidoimidazoline decarboxylase" evidence="7">
    <location>
        <begin position="12"/>
        <end position="169"/>
    </location>
</feature>
<accession>A0A128F2X0</accession>
<evidence type="ECO:0000256" key="2">
    <source>
        <dbReference type="ARBA" id="ARBA00004754"/>
    </source>
</evidence>
<dbReference type="Gene3D" id="1.10.3330.10">
    <property type="entry name" value="Oxo-4-hydroxy-4-carboxy-5-ureidoimidazoline decarboxylase"/>
    <property type="match status" value="1"/>
</dbReference>
<dbReference type="GO" id="GO:0006144">
    <property type="term" value="P:purine nucleobase metabolic process"/>
    <property type="evidence" value="ECO:0007669"/>
    <property type="project" value="UniProtKB-KW"/>
</dbReference>
<keyword evidence="9" id="KW-1185">Reference proteome</keyword>
<keyword evidence="6" id="KW-0456">Lyase</keyword>
<dbReference type="InterPro" id="IPR017580">
    <property type="entry name" value="OHCU_decarboxylase-1"/>
</dbReference>
<dbReference type="GO" id="GO:0051997">
    <property type="term" value="F:2-oxo-4-hydroxy-4-carboxy-5-ureidoimidazoline decarboxylase activity"/>
    <property type="evidence" value="ECO:0007669"/>
    <property type="project" value="UniProtKB-EC"/>
</dbReference>
<evidence type="ECO:0000256" key="3">
    <source>
        <dbReference type="ARBA" id="ARBA00012257"/>
    </source>
</evidence>
<dbReference type="GO" id="GO:0000255">
    <property type="term" value="P:allantoin metabolic process"/>
    <property type="evidence" value="ECO:0007669"/>
    <property type="project" value="InterPro"/>
</dbReference>
<dbReference type="PANTHER" id="PTHR43466:SF1">
    <property type="entry name" value="2-OXO-4-HYDROXY-4-CARBOXY-5-UREIDOIMIDAZOLINE DECARBOXYLASE-RELATED"/>
    <property type="match status" value="1"/>
</dbReference>
<evidence type="ECO:0000256" key="4">
    <source>
        <dbReference type="ARBA" id="ARBA00022631"/>
    </source>
</evidence>
<dbReference type="OrthoDB" id="9800909at2"/>
<name>A0A128F2X0_9GAMM</name>
<dbReference type="Pfam" id="PF09349">
    <property type="entry name" value="OHCU_decarbox"/>
    <property type="match status" value="1"/>
</dbReference>
<dbReference type="InterPro" id="IPR018020">
    <property type="entry name" value="OHCU_decarboxylase"/>
</dbReference>
<sequence length="171" mass="19107">MARFSTCRPSEQTKEQFVETFGGVYEHSAWVAEQAYGSGLGGDFDEQDALHSRMADILNNAEEASKMQVILAHPDLAGRAAQAGELTAESTSEQASAGIDQCTSEEFARFTDFNDRYKAKFQFPFIMAVKGANRHLILEAFEKRLENDVKTEFNTAIAEINKIALFRLRDL</sequence>
<dbReference type="EC" id="4.1.1.97" evidence="3"/>
<dbReference type="GO" id="GO:0019628">
    <property type="term" value="P:urate catabolic process"/>
    <property type="evidence" value="ECO:0007669"/>
    <property type="project" value="UniProtKB-UniPathway"/>
</dbReference>
<comment type="pathway">
    <text evidence="2">Purine metabolism; urate degradation; (S)-allantoin from urate: step 3/3.</text>
</comment>
<dbReference type="InterPro" id="IPR036778">
    <property type="entry name" value="OHCU_decarboxylase_sf"/>
</dbReference>
<protein>
    <recommendedName>
        <fullName evidence="3">2-oxo-4-hydroxy-4-carboxy-5-ureidoimidazoline decarboxylase</fullName>
        <ecNumber evidence="3">4.1.1.97</ecNumber>
    </recommendedName>
</protein>
<dbReference type="NCBIfam" id="TIGR03164">
    <property type="entry name" value="UHCUDC"/>
    <property type="match status" value="1"/>
</dbReference>
<dbReference type="RefSeq" id="WP_062707986.1">
    <property type="nucleotide sequence ID" value="NZ_CAWRCI010000012.1"/>
</dbReference>
<dbReference type="EMBL" id="FIZY01000012">
    <property type="protein sequence ID" value="CZF81143.1"/>
    <property type="molecule type" value="Genomic_DNA"/>
</dbReference>
<organism evidence="8 9">
    <name type="scientific">Grimontia marina</name>
    <dbReference type="NCBI Taxonomy" id="646534"/>
    <lineage>
        <taxon>Bacteria</taxon>
        <taxon>Pseudomonadati</taxon>
        <taxon>Pseudomonadota</taxon>
        <taxon>Gammaproteobacteria</taxon>
        <taxon>Vibrionales</taxon>
        <taxon>Vibrionaceae</taxon>
        <taxon>Grimontia</taxon>
    </lineage>
</organism>
<dbReference type="UniPathway" id="UPA00394">
    <property type="reaction ID" value="UER00652"/>
</dbReference>
<evidence type="ECO:0000256" key="6">
    <source>
        <dbReference type="ARBA" id="ARBA00023239"/>
    </source>
</evidence>
<dbReference type="PANTHER" id="PTHR43466">
    <property type="entry name" value="2-OXO-4-HYDROXY-4-CARBOXY-5-UREIDOIMIDAZOLINE DECARBOXYLASE-RELATED"/>
    <property type="match status" value="1"/>
</dbReference>
<keyword evidence="4" id="KW-0659">Purine metabolism</keyword>
<evidence type="ECO:0000256" key="1">
    <source>
        <dbReference type="ARBA" id="ARBA00001163"/>
    </source>
</evidence>
<comment type="catalytic activity">
    <reaction evidence="1">
        <text>5-hydroxy-2-oxo-4-ureido-2,5-dihydro-1H-imidazole-5-carboxylate + H(+) = (S)-allantoin + CO2</text>
        <dbReference type="Rhea" id="RHEA:26301"/>
        <dbReference type="ChEBI" id="CHEBI:15378"/>
        <dbReference type="ChEBI" id="CHEBI:15678"/>
        <dbReference type="ChEBI" id="CHEBI:16526"/>
        <dbReference type="ChEBI" id="CHEBI:58639"/>
        <dbReference type="EC" id="4.1.1.97"/>
    </reaction>
</comment>
<dbReference type="Proteomes" id="UP000073601">
    <property type="component" value="Unassembled WGS sequence"/>
</dbReference>